<protein>
    <recommendedName>
        <fullName evidence="6">PH domain-containing protein</fullName>
    </recommendedName>
</protein>
<dbReference type="GO" id="GO:0030552">
    <property type="term" value="F:cAMP binding"/>
    <property type="evidence" value="ECO:0007669"/>
    <property type="project" value="TreeGrafter"/>
</dbReference>
<evidence type="ECO:0000259" key="3">
    <source>
        <dbReference type="PROSITE" id="PS50042"/>
    </source>
</evidence>
<organism evidence="4 5">
    <name type="scientific">Triparma laevis f. inornata</name>
    <dbReference type="NCBI Taxonomy" id="1714386"/>
    <lineage>
        <taxon>Eukaryota</taxon>
        <taxon>Sar</taxon>
        <taxon>Stramenopiles</taxon>
        <taxon>Ochrophyta</taxon>
        <taxon>Bolidophyceae</taxon>
        <taxon>Parmales</taxon>
        <taxon>Triparmaceae</taxon>
        <taxon>Triparma</taxon>
    </lineage>
</organism>
<sequence>MLQTLELSFRKMEGYMFKRAPRATDSDKSNLRRMMTPHWKTLFKKRYFVLEPSQKMLYYYADMSKQQVLGSLDLQQVSAVSTNLQDQTDMPQLPTEYILNITTHSRVWTFVCITGEEQAAWNQCMQLMIFQNTQLRDARVLGAKADEVTKSGKRASIIMSSVKRKNSRVSNNETVAEKIAHMLAKKKEHGSNVDSLFHENQAENVRRHSLELGIKVDNLTLGSWWGEGSPGGGEDKKHKSFSTCTAASDFLKEGEYLTEENSEITTISLILAGEFLRQKNIHGDQYGISVLEVGDVCGIEEGELGYCVSSVVAGCNAWVFDFNYGVFIDFIKSMVGDRELKEVFAPFQKAFLANLLSCVPLLLDLEPPVLGKIAKNFSIRKYVKKGRIFSFEDKASEFVIIMNGTCKATHSDRVAGGDAGSEKEADKETSEEEKHKSTSHEQIVGLYSSGDWLNDDALKNNRNNPVNLTAVSDKVLILCTDRAGFEEMLDIGGEGLLNSIQRVVSGRLAQSMNKTPLFFGMASMTSKFAQFMHFDEVPACTQICRQFGKCDGFYIVLSGTLNLIVESIAGIKLRKSVVKQRIKMHDFFGANWLLYNGGIAQGTVMTTSHCVLLRTPASSFDELQEICPLLRTRLDRMHEKQKELDERELDLVKAVEEAVEMRKGRGMGDSISDETL</sequence>
<evidence type="ECO:0000256" key="1">
    <source>
        <dbReference type="SAM" id="MobiDB-lite"/>
    </source>
</evidence>
<evidence type="ECO:0000313" key="4">
    <source>
        <dbReference type="EMBL" id="GMH91871.1"/>
    </source>
</evidence>
<dbReference type="SUPFAM" id="SSF50729">
    <property type="entry name" value="PH domain-like"/>
    <property type="match status" value="1"/>
</dbReference>
<accession>A0A9W7BIP3</accession>
<feature type="region of interest" description="Disordered" evidence="1">
    <location>
        <begin position="411"/>
        <end position="441"/>
    </location>
</feature>
<dbReference type="SMART" id="SM00100">
    <property type="entry name" value="cNMP"/>
    <property type="match status" value="2"/>
</dbReference>
<dbReference type="InterPro" id="IPR018490">
    <property type="entry name" value="cNMP-bd_dom_sf"/>
</dbReference>
<dbReference type="Gene3D" id="2.30.29.30">
    <property type="entry name" value="Pleckstrin-homology domain (PH domain)/Phosphotyrosine-binding domain (PTB)"/>
    <property type="match status" value="1"/>
</dbReference>
<proteinExistence type="predicted"/>
<dbReference type="InterPro" id="IPR000595">
    <property type="entry name" value="cNMP-bd_dom"/>
</dbReference>
<dbReference type="InterPro" id="IPR050503">
    <property type="entry name" value="cAMP-dep_PK_reg_su-like"/>
</dbReference>
<reference evidence="5" key="1">
    <citation type="journal article" date="2023" name="Commun. Biol.">
        <title>Genome analysis of Parmales, the sister group of diatoms, reveals the evolutionary specialization of diatoms from phago-mixotrophs to photoautotrophs.</title>
        <authorList>
            <person name="Ban H."/>
            <person name="Sato S."/>
            <person name="Yoshikawa S."/>
            <person name="Yamada K."/>
            <person name="Nakamura Y."/>
            <person name="Ichinomiya M."/>
            <person name="Sato N."/>
            <person name="Blanc-Mathieu R."/>
            <person name="Endo H."/>
            <person name="Kuwata A."/>
            <person name="Ogata H."/>
        </authorList>
    </citation>
    <scope>NUCLEOTIDE SEQUENCE [LARGE SCALE GENOMIC DNA]</scope>
</reference>
<feature type="domain" description="PH" evidence="2">
    <location>
        <begin position="9"/>
        <end position="130"/>
    </location>
</feature>
<evidence type="ECO:0000313" key="5">
    <source>
        <dbReference type="Proteomes" id="UP001162640"/>
    </source>
</evidence>
<dbReference type="PANTHER" id="PTHR11635:SF152">
    <property type="entry name" value="CAMP-DEPENDENT PROTEIN KINASE TYPE I REGULATORY SUBUNIT-RELATED"/>
    <property type="match status" value="1"/>
</dbReference>
<evidence type="ECO:0008006" key="6">
    <source>
        <dbReference type="Google" id="ProtNLM"/>
    </source>
</evidence>
<feature type="compositionally biased region" description="Basic and acidic residues" evidence="1">
    <location>
        <begin position="411"/>
        <end position="439"/>
    </location>
</feature>
<dbReference type="GO" id="GO:0034236">
    <property type="term" value="F:protein kinase A catalytic subunit binding"/>
    <property type="evidence" value="ECO:0007669"/>
    <property type="project" value="TreeGrafter"/>
</dbReference>
<name>A0A9W7BIP3_9STRA</name>
<dbReference type="Pfam" id="PF00027">
    <property type="entry name" value="cNMP_binding"/>
    <property type="match status" value="1"/>
</dbReference>
<dbReference type="PROSITE" id="PS50003">
    <property type="entry name" value="PH_DOMAIN"/>
    <property type="match status" value="1"/>
</dbReference>
<evidence type="ECO:0000259" key="2">
    <source>
        <dbReference type="PROSITE" id="PS50003"/>
    </source>
</evidence>
<feature type="domain" description="Cyclic nucleotide-binding" evidence="3">
    <location>
        <begin position="361"/>
        <end position="489"/>
    </location>
</feature>
<comment type="caution">
    <text evidence="4">The sequence shown here is derived from an EMBL/GenBank/DDBJ whole genome shotgun (WGS) entry which is preliminary data.</text>
</comment>
<dbReference type="AlphaFoldDB" id="A0A9W7BIP3"/>
<dbReference type="InterPro" id="IPR011993">
    <property type="entry name" value="PH-like_dom_sf"/>
</dbReference>
<feature type="domain" description="Cyclic nucleotide-binding" evidence="3">
    <location>
        <begin position="543"/>
        <end position="641"/>
    </location>
</feature>
<dbReference type="GO" id="GO:0005829">
    <property type="term" value="C:cytosol"/>
    <property type="evidence" value="ECO:0007669"/>
    <property type="project" value="TreeGrafter"/>
</dbReference>
<dbReference type="PROSITE" id="PS50042">
    <property type="entry name" value="CNMP_BINDING_3"/>
    <property type="match status" value="2"/>
</dbReference>
<dbReference type="Proteomes" id="UP001162640">
    <property type="component" value="Unassembled WGS sequence"/>
</dbReference>
<dbReference type="PANTHER" id="PTHR11635">
    <property type="entry name" value="CAMP-DEPENDENT PROTEIN KINASE REGULATORY CHAIN"/>
    <property type="match status" value="1"/>
</dbReference>
<dbReference type="CDD" id="cd00038">
    <property type="entry name" value="CAP_ED"/>
    <property type="match status" value="2"/>
</dbReference>
<dbReference type="GO" id="GO:0005952">
    <property type="term" value="C:cAMP-dependent protein kinase complex"/>
    <property type="evidence" value="ECO:0007669"/>
    <property type="project" value="InterPro"/>
</dbReference>
<gene>
    <name evidence="4" type="ORF">TL16_g12177</name>
</gene>
<dbReference type="Gene3D" id="2.60.120.10">
    <property type="entry name" value="Jelly Rolls"/>
    <property type="match status" value="2"/>
</dbReference>
<dbReference type="EMBL" id="BLQM01000481">
    <property type="protein sequence ID" value="GMH91871.1"/>
    <property type="molecule type" value="Genomic_DNA"/>
</dbReference>
<dbReference type="InterPro" id="IPR014710">
    <property type="entry name" value="RmlC-like_jellyroll"/>
</dbReference>
<dbReference type="GO" id="GO:0004862">
    <property type="term" value="F:cAMP-dependent protein kinase inhibitor activity"/>
    <property type="evidence" value="ECO:0007669"/>
    <property type="project" value="TreeGrafter"/>
</dbReference>
<dbReference type="InterPro" id="IPR001849">
    <property type="entry name" value="PH_domain"/>
</dbReference>
<dbReference type="SMART" id="SM00233">
    <property type="entry name" value="PH"/>
    <property type="match status" value="1"/>
</dbReference>
<dbReference type="Pfam" id="PF00169">
    <property type="entry name" value="PH"/>
    <property type="match status" value="1"/>
</dbReference>
<dbReference type="SUPFAM" id="SSF51206">
    <property type="entry name" value="cAMP-binding domain-like"/>
    <property type="match status" value="2"/>
</dbReference>